<dbReference type="AlphaFoldDB" id="A0A0L0FX84"/>
<accession>A0A0L0FX84</accession>
<protein>
    <submittedName>
        <fullName evidence="1">Uncharacterized protein</fullName>
    </submittedName>
</protein>
<reference evidence="1 2" key="1">
    <citation type="submission" date="2011-02" db="EMBL/GenBank/DDBJ databases">
        <title>The Genome Sequence of Sphaeroforma arctica JP610.</title>
        <authorList>
            <consortium name="The Broad Institute Genome Sequencing Platform"/>
            <person name="Russ C."/>
            <person name="Cuomo C."/>
            <person name="Young S.K."/>
            <person name="Zeng Q."/>
            <person name="Gargeya S."/>
            <person name="Alvarado L."/>
            <person name="Berlin A."/>
            <person name="Chapman S.B."/>
            <person name="Chen Z."/>
            <person name="Freedman E."/>
            <person name="Gellesch M."/>
            <person name="Goldberg J."/>
            <person name="Griggs A."/>
            <person name="Gujja S."/>
            <person name="Heilman E."/>
            <person name="Heiman D."/>
            <person name="Howarth C."/>
            <person name="Mehta T."/>
            <person name="Neiman D."/>
            <person name="Pearson M."/>
            <person name="Roberts A."/>
            <person name="Saif S."/>
            <person name="Shea T."/>
            <person name="Shenoy N."/>
            <person name="Sisk P."/>
            <person name="Stolte C."/>
            <person name="Sykes S."/>
            <person name="White J."/>
            <person name="Yandava C."/>
            <person name="Burger G."/>
            <person name="Gray M.W."/>
            <person name="Holland P.W.H."/>
            <person name="King N."/>
            <person name="Lang F.B.F."/>
            <person name="Roger A.J."/>
            <person name="Ruiz-Trillo I."/>
            <person name="Haas B."/>
            <person name="Nusbaum C."/>
            <person name="Birren B."/>
        </authorList>
    </citation>
    <scope>NUCLEOTIDE SEQUENCE [LARGE SCALE GENOMIC DNA]</scope>
    <source>
        <strain evidence="1 2">JP610</strain>
    </source>
</reference>
<dbReference type="GeneID" id="25907022"/>
<name>A0A0L0FX84_9EUKA</name>
<feature type="non-terminal residue" evidence="1">
    <location>
        <position position="1"/>
    </location>
</feature>
<gene>
    <name evidence="1" type="ORF">SARC_06518</name>
</gene>
<evidence type="ECO:0000313" key="1">
    <source>
        <dbReference type="EMBL" id="KNC81151.1"/>
    </source>
</evidence>
<dbReference type="Proteomes" id="UP000054560">
    <property type="component" value="Unassembled WGS sequence"/>
</dbReference>
<evidence type="ECO:0000313" key="2">
    <source>
        <dbReference type="Proteomes" id="UP000054560"/>
    </source>
</evidence>
<keyword evidence="2" id="KW-1185">Reference proteome</keyword>
<organism evidence="1 2">
    <name type="scientific">Sphaeroforma arctica JP610</name>
    <dbReference type="NCBI Taxonomy" id="667725"/>
    <lineage>
        <taxon>Eukaryota</taxon>
        <taxon>Ichthyosporea</taxon>
        <taxon>Ichthyophonida</taxon>
        <taxon>Sphaeroforma</taxon>
    </lineage>
</organism>
<sequence length="83" mass="8658">GIKKANLNDGVLRGPGAHTLVHFEFNTDSQTVTLKAFKKGGKLLWSTNGGLSPCVDKVGAPLNKAGGYVGICRNVCSTRLAGM</sequence>
<proteinExistence type="predicted"/>
<dbReference type="EMBL" id="KQ242064">
    <property type="protein sequence ID" value="KNC81151.1"/>
    <property type="molecule type" value="Genomic_DNA"/>
</dbReference>
<dbReference type="RefSeq" id="XP_014155053.1">
    <property type="nucleotide sequence ID" value="XM_014299578.1"/>
</dbReference>